<dbReference type="AlphaFoldDB" id="A0A0A0BNC9"/>
<dbReference type="InterPro" id="IPR036388">
    <property type="entry name" value="WH-like_DNA-bd_sf"/>
</dbReference>
<dbReference type="RefSeq" id="WP_035062879.1">
    <property type="nucleotide sequence ID" value="NZ_AXCZ01000289.1"/>
</dbReference>
<dbReference type="OrthoDB" id="371140at2"/>
<sequence>MAATGSPPSSWTFLTNHGHVLICVATDPDARISDIADRVGIGVRAAQSIVNDLVDAGYVIRTRTGRRNHYTTNPDLHLRHPVEAEHRIGELLSALAGEPATSPR</sequence>
<reference evidence="1 2" key="1">
    <citation type="submission" date="2013-08" db="EMBL/GenBank/DDBJ databases">
        <title>Genome sequencing of Cellulomonas bogoriensis 69B4.</title>
        <authorList>
            <person name="Chen F."/>
            <person name="Li Y."/>
            <person name="Wang G."/>
        </authorList>
    </citation>
    <scope>NUCLEOTIDE SEQUENCE [LARGE SCALE GENOMIC DNA]</scope>
    <source>
        <strain evidence="1 2">69B4</strain>
    </source>
</reference>
<evidence type="ECO:0000313" key="1">
    <source>
        <dbReference type="EMBL" id="KGM08574.1"/>
    </source>
</evidence>
<keyword evidence="2" id="KW-1185">Reference proteome</keyword>
<dbReference type="Pfam" id="PF13412">
    <property type="entry name" value="HTH_24"/>
    <property type="match status" value="1"/>
</dbReference>
<gene>
    <name evidence="1" type="ORF">N869_10550</name>
</gene>
<proteinExistence type="predicted"/>
<accession>A0A0A0BNC9</accession>
<evidence type="ECO:0000313" key="2">
    <source>
        <dbReference type="Proteomes" id="UP000054314"/>
    </source>
</evidence>
<comment type="caution">
    <text evidence="1">The sequence shown here is derived from an EMBL/GenBank/DDBJ whole genome shotgun (WGS) entry which is preliminary data.</text>
</comment>
<dbReference type="Gene3D" id="1.10.10.10">
    <property type="entry name" value="Winged helix-like DNA-binding domain superfamily/Winged helix DNA-binding domain"/>
    <property type="match status" value="1"/>
</dbReference>
<dbReference type="EMBL" id="AXCZ01000289">
    <property type="protein sequence ID" value="KGM08574.1"/>
    <property type="molecule type" value="Genomic_DNA"/>
</dbReference>
<dbReference type="InterPro" id="IPR011991">
    <property type="entry name" value="ArsR-like_HTH"/>
</dbReference>
<dbReference type="CDD" id="cd00090">
    <property type="entry name" value="HTH_ARSR"/>
    <property type="match status" value="1"/>
</dbReference>
<dbReference type="InterPro" id="IPR036390">
    <property type="entry name" value="WH_DNA-bd_sf"/>
</dbReference>
<dbReference type="Proteomes" id="UP000054314">
    <property type="component" value="Unassembled WGS sequence"/>
</dbReference>
<organism evidence="1 2">
    <name type="scientific">Cellulomonas bogoriensis 69B4 = DSM 16987</name>
    <dbReference type="NCBI Taxonomy" id="1386082"/>
    <lineage>
        <taxon>Bacteria</taxon>
        <taxon>Bacillati</taxon>
        <taxon>Actinomycetota</taxon>
        <taxon>Actinomycetes</taxon>
        <taxon>Micrococcales</taxon>
        <taxon>Cellulomonadaceae</taxon>
        <taxon>Cellulomonas</taxon>
    </lineage>
</organism>
<protein>
    <submittedName>
        <fullName evidence="1">AsnC family transcriptional regulator</fullName>
    </submittedName>
</protein>
<dbReference type="SUPFAM" id="SSF46785">
    <property type="entry name" value="Winged helix' DNA-binding domain"/>
    <property type="match status" value="1"/>
</dbReference>
<name>A0A0A0BNC9_9CELL</name>